<protein>
    <submittedName>
        <fullName evidence="2">Uncharacterized protein</fullName>
    </submittedName>
</protein>
<gene>
    <name evidence="2" type="ORF">CCACVL1_11786</name>
</gene>
<dbReference type="EMBL" id="AWWV01009959">
    <property type="protein sequence ID" value="OMO82726.1"/>
    <property type="molecule type" value="Genomic_DNA"/>
</dbReference>
<organism evidence="2 3">
    <name type="scientific">Corchorus capsularis</name>
    <name type="common">Jute</name>
    <dbReference type="NCBI Taxonomy" id="210143"/>
    <lineage>
        <taxon>Eukaryota</taxon>
        <taxon>Viridiplantae</taxon>
        <taxon>Streptophyta</taxon>
        <taxon>Embryophyta</taxon>
        <taxon>Tracheophyta</taxon>
        <taxon>Spermatophyta</taxon>
        <taxon>Magnoliopsida</taxon>
        <taxon>eudicotyledons</taxon>
        <taxon>Gunneridae</taxon>
        <taxon>Pentapetalae</taxon>
        <taxon>rosids</taxon>
        <taxon>malvids</taxon>
        <taxon>Malvales</taxon>
        <taxon>Malvaceae</taxon>
        <taxon>Grewioideae</taxon>
        <taxon>Apeibeae</taxon>
        <taxon>Corchorus</taxon>
    </lineage>
</organism>
<evidence type="ECO:0000313" key="2">
    <source>
        <dbReference type="EMBL" id="OMO82726.1"/>
    </source>
</evidence>
<evidence type="ECO:0000313" key="3">
    <source>
        <dbReference type="Proteomes" id="UP000188268"/>
    </source>
</evidence>
<keyword evidence="3" id="KW-1185">Reference proteome</keyword>
<feature type="region of interest" description="Disordered" evidence="1">
    <location>
        <begin position="1"/>
        <end position="52"/>
    </location>
</feature>
<feature type="compositionally biased region" description="Basic and acidic residues" evidence="1">
    <location>
        <begin position="10"/>
        <end position="24"/>
    </location>
</feature>
<comment type="caution">
    <text evidence="2">The sequence shown here is derived from an EMBL/GenBank/DDBJ whole genome shotgun (WGS) entry which is preliminary data.</text>
</comment>
<reference evidence="2 3" key="1">
    <citation type="submission" date="2013-09" db="EMBL/GenBank/DDBJ databases">
        <title>Corchorus capsularis genome sequencing.</title>
        <authorList>
            <person name="Alam M."/>
            <person name="Haque M.S."/>
            <person name="Islam M.S."/>
            <person name="Emdad E.M."/>
            <person name="Islam M.M."/>
            <person name="Ahmed B."/>
            <person name="Halim A."/>
            <person name="Hossen Q.M.M."/>
            <person name="Hossain M.Z."/>
            <person name="Ahmed R."/>
            <person name="Khan M.M."/>
            <person name="Islam R."/>
            <person name="Rashid M.M."/>
            <person name="Khan S.A."/>
            <person name="Rahman M.S."/>
            <person name="Alam M."/>
        </authorList>
    </citation>
    <scope>NUCLEOTIDE SEQUENCE [LARGE SCALE GENOMIC DNA]</scope>
    <source>
        <strain evidence="3">cv. CVL-1</strain>
        <tissue evidence="2">Whole seedling</tissue>
    </source>
</reference>
<dbReference type="Proteomes" id="UP000188268">
    <property type="component" value="Unassembled WGS sequence"/>
</dbReference>
<proteinExistence type="predicted"/>
<dbReference type="AlphaFoldDB" id="A0A1R3IJJ6"/>
<accession>A0A1R3IJJ6</accession>
<sequence length="52" mass="5575">MGIGGVVEQRGAEVGREKGKDPKTKTKTKTKKTKFETESGEGKSVGSFISFI</sequence>
<dbReference type="Gramene" id="OMO82726">
    <property type="protein sequence ID" value="OMO82726"/>
    <property type="gene ID" value="CCACVL1_11786"/>
</dbReference>
<evidence type="ECO:0000256" key="1">
    <source>
        <dbReference type="SAM" id="MobiDB-lite"/>
    </source>
</evidence>
<name>A0A1R3IJJ6_COCAP</name>